<dbReference type="Pfam" id="PF18143">
    <property type="entry name" value="HAD_SAK_2"/>
    <property type="match status" value="1"/>
</dbReference>
<evidence type="ECO:0000313" key="1">
    <source>
        <dbReference type="EMBL" id="TJZ75595.1"/>
    </source>
</evidence>
<dbReference type="AlphaFoldDB" id="A0A4U0Q3N4"/>
<organism evidence="1 2">
    <name type="scientific">Chitiniphilus eburneus</name>
    <dbReference type="NCBI Taxonomy" id="2571148"/>
    <lineage>
        <taxon>Bacteria</taxon>
        <taxon>Pseudomonadati</taxon>
        <taxon>Pseudomonadota</taxon>
        <taxon>Betaproteobacteria</taxon>
        <taxon>Neisseriales</taxon>
        <taxon>Chitinibacteraceae</taxon>
        <taxon>Chitiniphilus</taxon>
    </lineage>
</organism>
<name>A0A4U0Q3N4_9NEIS</name>
<dbReference type="Proteomes" id="UP000310016">
    <property type="component" value="Unassembled WGS sequence"/>
</dbReference>
<comment type="caution">
    <text evidence="1">The sequence shown here is derived from an EMBL/GenBank/DDBJ whole genome shotgun (WGS) entry which is preliminary data.</text>
</comment>
<sequence>MKVLFLDFDGVLNSVRTATAFGDYPHKLDQIQKFDAVALQLIRNLNAAGVSIVISSAWRTFCTQRDIERAMGLRLAGETPKSASGRRGEEIKTWLDANPDVTEYAIVDDDSDMLPEQMERFVQTNRQEGLSLADYYRICIILGIDPSSVIARDRNWNNTRRALDWGQG</sequence>
<evidence type="ECO:0000313" key="2">
    <source>
        <dbReference type="Proteomes" id="UP000310016"/>
    </source>
</evidence>
<proteinExistence type="predicted"/>
<dbReference type="OrthoDB" id="8773450at2"/>
<gene>
    <name evidence="1" type="ORF">FAZ21_06685</name>
</gene>
<dbReference type="EMBL" id="SUMF01000004">
    <property type="protein sequence ID" value="TJZ75595.1"/>
    <property type="molecule type" value="Genomic_DNA"/>
</dbReference>
<reference evidence="1 2" key="1">
    <citation type="submission" date="2019-04" db="EMBL/GenBank/DDBJ databases">
        <title>Chitiniphilus eburnea sp. nov., a novel chitinolytic bacterium isolated from aquaculture sludge.</title>
        <authorList>
            <person name="Sheng M."/>
        </authorList>
    </citation>
    <scope>NUCLEOTIDE SEQUENCE [LARGE SCALE GENOMIC DNA]</scope>
    <source>
        <strain evidence="1 2">HX-2-15</strain>
    </source>
</reference>
<keyword evidence="2" id="KW-1185">Reference proteome</keyword>
<dbReference type="RefSeq" id="WP_136772508.1">
    <property type="nucleotide sequence ID" value="NZ_SUMF01000004.1"/>
</dbReference>
<protein>
    <submittedName>
        <fullName evidence="1">Uncharacterized protein</fullName>
    </submittedName>
</protein>
<accession>A0A4U0Q3N4</accession>
<dbReference type="Gene3D" id="3.40.50.1000">
    <property type="entry name" value="HAD superfamily/HAD-like"/>
    <property type="match status" value="1"/>
</dbReference>
<dbReference type="InterPro" id="IPR023214">
    <property type="entry name" value="HAD_sf"/>
</dbReference>